<evidence type="ECO:0000256" key="4">
    <source>
        <dbReference type="ARBA" id="ARBA00022840"/>
    </source>
</evidence>
<evidence type="ECO:0000256" key="1">
    <source>
        <dbReference type="ARBA" id="ARBA00022679"/>
    </source>
</evidence>
<keyword evidence="2" id="KW-0547">Nucleotide-binding</keyword>
<dbReference type="EMBL" id="PQFF01000107">
    <property type="protein sequence ID" value="RHZ82008.1"/>
    <property type="molecule type" value="Genomic_DNA"/>
</dbReference>
<dbReference type="Gene3D" id="1.20.930.20">
    <property type="entry name" value="Adaptor protein Cbl, N-terminal domain"/>
    <property type="match status" value="1"/>
</dbReference>
<keyword evidence="4" id="KW-0067">ATP-binding</keyword>
<reference evidence="7 8" key="1">
    <citation type="submission" date="2018-08" db="EMBL/GenBank/DDBJ databases">
        <title>Genome and evolution of the arbuscular mycorrhizal fungus Diversispora epigaea (formerly Glomus versiforme) and its bacterial endosymbionts.</title>
        <authorList>
            <person name="Sun X."/>
            <person name="Fei Z."/>
            <person name="Harrison M."/>
        </authorList>
    </citation>
    <scope>NUCLEOTIDE SEQUENCE [LARGE SCALE GENOMIC DNA]</scope>
    <source>
        <strain evidence="7 8">IT104</strain>
    </source>
</reference>
<comment type="caution">
    <text evidence="7">The sequence shown here is derived from an EMBL/GenBank/DDBJ whole genome shotgun (WGS) entry which is preliminary data.</text>
</comment>
<dbReference type="OrthoDB" id="2446089at2759"/>
<accession>A0A397J5J2</accession>
<dbReference type="InterPro" id="IPR059179">
    <property type="entry name" value="MLKL-like_MCAfunc"/>
</dbReference>
<dbReference type="Proteomes" id="UP000266861">
    <property type="component" value="Unassembled WGS sequence"/>
</dbReference>
<evidence type="ECO:0000259" key="6">
    <source>
        <dbReference type="PROSITE" id="PS50011"/>
    </source>
</evidence>
<keyword evidence="1" id="KW-0808">Transferase</keyword>
<dbReference type="STRING" id="1348612.A0A397J5J2"/>
<evidence type="ECO:0000256" key="2">
    <source>
        <dbReference type="ARBA" id="ARBA00022741"/>
    </source>
</evidence>
<dbReference type="InterPro" id="IPR011009">
    <property type="entry name" value="Kinase-like_dom_sf"/>
</dbReference>
<dbReference type="Gene3D" id="1.25.40.10">
    <property type="entry name" value="Tetratricopeptide repeat domain"/>
    <property type="match status" value="1"/>
</dbReference>
<dbReference type="AlphaFoldDB" id="A0A397J5J2"/>
<dbReference type="GO" id="GO:0005524">
    <property type="term" value="F:ATP binding"/>
    <property type="evidence" value="ECO:0007669"/>
    <property type="project" value="UniProtKB-KW"/>
</dbReference>
<evidence type="ECO:0000313" key="8">
    <source>
        <dbReference type="Proteomes" id="UP000266861"/>
    </source>
</evidence>
<proteinExistence type="predicted"/>
<dbReference type="Pfam" id="PF07714">
    <property type="entry name" value="PK_Tyr_Ser-Thr"/>
    <property type="match status" value="1"/>
</dbReference>
<keyword evidence="3" id="KW-0418">Kinase</keyword>
<dbReference type="GO" id="GO:0004674">
    <property type="term" value="F:protein serine/threonine kinase activity"/>
    <property type="evidence" value="ECO:0007669"/>
    <property type="project" value="TreeGrafter"/>
</dbReference>
<dbReference type="InterPro" id="IPR001245">
    <property type="entry name" value="Ser-Thr/Tyr_kinase_cat_dom"/>
</dbReference>
<dbReference type="SMART" id="SM00671">
    <property type="entry name" value="SEL1"/>
    <property type="match status" value="3"/>
</dbReference>
<dbReference type="InterPro" id="IPR051681">
    <property type="entry name" value="Ser/Thr_Kinases-Pseudokinases"/>
</dbReference>
<dbReference type="SUPFAM" id="SSF81901">
    <property type="entry name" value="HCP-like"/>
    <property type="match status" value="1"/>
</dbReference>
<dbReference type="PROSITE" id="PS00109">
    <property type="entry name" value="PROTEIN_KINASE_TYR"/>
    <property type="match status" value="1"/>
</dbReference>
<dbReference type="InterPro" id="IPR000719">
    <property type="entry name" value="Prot_kinase_dom"/>
</dbReference>
<protein>
    <recommendedName>
        <fullName evidence="6">Protein kinase domain-containing protein</fullName>
    </recommendedName>
</protein>
<evidence type="ECO:0000256" key="3">
    <source>
        <dbReference type="ARBA" id="ARBA00022777"/>
    </source>
</evidence>
<dbReference type="SUPFAM" id="SSF56112">
    <property type="entry name" value="Protein kinase-like (PK-like)"/>
    <property type="match status" value="1"/>
</dbReference>
<dbReference type="PANTHER" id="PTHR44329">
    <property type="entry name" value="SERINE/THREONINE-PROTEIN KINASE TNNI3K-RELATED"/>
    <property type="match status" value="1"/>
</dbReference>
<sequence>MKIFSPDRGNKDKDKDKNKNKDKDKEKKKSSKPKYGKIIAREVYDASSTFKNYIPLFGSVFEIMDNIIAAYDCVEINSKICLVLVDRVEIVKASIARLERRYKEDENKFHDENYYKSFLQLKEILKKINKFISDVSDYSYFLKALFRKNIKEECADLLNELDYTCSALQLEIIISEAERKREQKYLSEDLKKDLKKIFEEIIKDKPEYLLSMAQVNEIKKNNIENVERINPSKLNDEDFLGNSTEYRGKVFKKYLNKTISVACSPVNIEMDLDNNNTPEGKKFINNLAILSKLYSSDKIIRFHGISQLNGKYVLIFEWAEKGNLKELYEKEVIPWSAKLKYAKDISEGLLFLRTCEIFHHDVRCENVLITNNDGVLTAKLANFELSRETCNATNQFEDISVVIRWMAPEKIDDMGNPSKANYSFECEVYSFGMLLWELSFQKVPYLDIDLDNIYHHILKGKREQLKFLDGPNDIMDCFKNIIRESWKPDAKQRLKILDIYIKLHSLLSFHTSESGKSPNKNIDVLQSNSNQDDYNKLTIEPVLSIEDGISKLKIEKEKDKKDRNPEELKKIWRGLEFYSSIDNLDALYWKAIYLDTIEKDKKQAFNIYKEAALKGHTEAQCRYAQLLINEKDPKLNSEIVFYLKSSAEKGYLVSLYLYGKIIYEGKFGLSEDHTNGLTFLKLAALKNHPLALKFLKELNESYI</sequence>
<dbReference type="PROSITE" id="PS50011">
    <property type="entry name" value="PROTEIN_KINASE_DOM"/>
    <property type="match status" value="1"/>
</dbReference>
<evidence type="ECO:0000256" key="5">
    <source>
        <dbReference type="SAM" id="MobiDB-lite"/>
    </source>
</evidence>
<dbReference type="InterPro" id="IPR036537">
    <property type="entry name" value="Adaptor_Cbl_N_dom_sf"/>
</dbReference>
<feature type="region of interest" description="Disordered" evidence="5">
    <location>
        <begin position="1"/>
        <end position="33"/>
    </location>
</feature>
<dbReference type="InterPro" id="IPR011990">
    <property type="entry name" value="TPR-like_helical_dom_sf"/>
</dbReference>
<dbReference type="CDD" id="cd21037">
    <property type="entry name" value="MLKL_NTD"/>
    <property type="match status" value="1"/>
</dbReference>
<organism evidence="7 8">
    <name type="scientific">Diversispora epigaea</name>
    <dbReference type="NCBI Taxonomy" id="1348612"/>
    <lineage>
        <taxon>Eukaryota</taxon>
        <taxon>Fungi</taxon>
        <taxon>Fungi incertae sedis</taxon>
        <taxon>Mucoromycota</taxon>
        <taxon>Glomeromycotina</taxon>
        <taxon>Glomeromycetes</taxon>
        <taxon>Diversisporales</taxon>
        <taxon>Diversisporaceae</taxon>
        <taxon>Diversispora</taxon>
    </lineage>
</organism>
<evidence type="ECO:0000313" key="7">
    <source>
        <dbReference type="EMBL" id="RHZ82008.1"/>
    </source>
</evidence>
<feature type="compositionally biased region" description="Basic and acidic residues" evidence="5">
    <location>
        <begin position="8"/>
        <end position="27"/>
    </location>
</feature>
<dbReference type="InterPro" id="IPR006597">
    <property type="entry name" value="Sel1-like"/>
</dbReference>
<gene>
    <name evidence="7" type="ORF">Glove_115g31</name>
</gene>
<keyword evidence="8" id="KW-1185">Reference proteome</keyword>
<dbReference type="InterPro" id="IPR008266">
    <property type="entry name" value="Tyr_kinase_AS"/>
</dbReference>
<dbReference type="PANTHER" id="PTHR44329:SF288">
    <property type="entry name" value="MITOGEN-ACTIVATED PROTEIN KINASE KINASE KINASE 20"/>
    <property type="match status" value="1"/>
</dbReference>
<feature type="domain" description="Protein kinase" evidence="6">
    <location>
        <begin position="212"/>
        <end position="507"/>
    </location>
</feature>
<name>A0A397J5J2_9GLOM</name>
<dbReference type="Gene3D" id="1.10.510.10">
    <property type="entry name" value="Transferase(Phosphotransferase) domain 1"/>
    <property type="match status" value="1"/>
</dbReference>
<dbReference type="GO" id="GO:0007166">
    <property type="term" value="P:cell surface receptor signaling pathway"/>
    <property type="evidence" value="ECO:0007669"/>
    <property type="project" value="InterPro"/>
</dbReference>